<dbReference type="SUPFAM" id="SSF55874">
    <property type="entry name" value="ATPase domain of HSP90 chaperone/DNA topoisomerase II/histidine kinase"/>
    <property type="match status" value="1"/>
</dbReference>
<reference evidence="7 8" key="1">
    <citation type="submission" date="2016-10" db="EMBL/GenBank/DDBJ databases">
        <title>Comparative genome analysis of multiple Pseudomonas spp. focuses on biocontrol and plant growth promoting traits.</title>
        <authorList>
            <person name="Tao X.-Y."/>
            <person name="Taylor C.G."/>
        </authorList>
    </citation>
    <scope>NUCLEOTIDE SEQUENCE [LARGE SCALE GENOMIC DNA]</scope>
    <source>
        <strain evidence="7 8">15D11</strain>
    </source>
</reference>
<keyword evidence="5" id="KW-1133">Transmembrane helix</keyword>
<dbReference type="InterPro" id="IPR036890">
    <property type="entry name" value="HATPase_C_sf"/>
</dbReference>
<keyword evidence="7" id="KW-0418">Kinase</keyword>
<comment type="caution">
    <text evidence="7">The sequence shown here is derived from an EMBL/GenBank/DDBJ whole genome shotgun (WGS) entry which is preliminary data.</text>
</comment>
<dbReference type="PANTHER" id="PTHR43065:SF50">
    <property type="entry name" value="HISTIDINE KINASE"/>
    <property type="match status" value="1"/>
</dbReference>
<dbReference type="PANTHER" id="PTHR43065">
    <property type="entry name" value="SENSOR HISTIDINE KINASE"/>
    <property type="match status" value="1"/>
</dbReference>
<dbReference type="EC" id="2.7.13.3" evidence="2"/>
<evidence type="ECO:0000256" key="1">
    <source>
        <dbReference type="ARBA" id="ARBA00000085"/>
    </source>
</evidence>
<dbReference type="PRINTS" id="PR00344">
    <property type="entry name" value="BCTRLSENSOR"/>
</dbReference>
<dbReference type="InterPro" id="IPR003661">
    <property type="entry name" value="HisK_dim/P_dom"/>
</dbReference>
<dbReference type="RefSeq" id="WP_123566818.1">
    <property type="nucleotide sequence ID" value="NZ_MOAM01000024.1"/>
</dbReference>
<keyword evidence="3" id="KW-0597">Phosphoprotein</keyword>
<evidence type="ECO:0000256" key="2">
    <source>
        <dbReference type="ARBA" id="ARBA00012438"/>
    </source>
</evidence>
<evidence type="ECO:0000256" key="5">
    <source>
        <dbReference type="SAM" id="Phobius"/>
    </source>
</evidence>
<dbReference type="AlphaFoldDB" id="A0A423DGY2"/>
<dbReference type="SUPFAM" id="SSF47384">
    <property type="entry name" value="Homodimeric domain of signal transducing histidine kinase"/>
    <property type="match status" value="1"/>
</dbReference>
<evidence type="ECO:0000259" key="6">
    <source>
        <dbReference type="PROSITE" id="PS50109"/>
    </source>
</evidence>
<evidence type="ECO:0000256" key="4">
    <source>
        <dbReference type="SAM" id="Coils"/>
    </source>
</evidence>
<keyword evidence="5" id="KW-0472">Membrane</keyword>
<gene>
    <name evidence="7" type="ORF">BHU25_17295</name>
</gene>
<dbReference type="PROSITE" id="PS50109">
    <property type="entry name" value="HIS_KIN"/>
    <property type="match status" value="1"/>
</dbReference>
<sequence length="603" mass="67749">MILTRRRSLLLLATSAALLASILVYLYLMSKADESDTYTQARDLIRQIKQNDSQWENEILKARTSINYNYDPLVAPLLEMKRLWNAFVHIEAHHQHGDTPAWRTAYTDYEQAFEDKSRQVERFKSHNAVLRNSLAFLPTAADGIQAQLGQLADADTLRLHSIATDTYDLMLSSLEFAQMTTDDKAADILVGLNKLAVNKERLPAGFHAPIDILSKHIALILREQPKVNQLLEQIEAVPLAERLDTITQMLDRDERAALLIDQRYHFYLLVFSTLLVLLLLYMAVCLMRSFAEINRVNRALVGANDELEQRVERRTQALTQASAALQREIDERKLLESQLVQSEKLASLGQLAAGVAHEVNNPIGFVSSNLGALDDYFRRLQDMLKAYREAESTLDPAALSASLATLRTEIELDYILDDIPLLIRESKDGISRVGRIVKDLKDFSRVDSNQDWQWANLQQGIESTLNIVASELKYKADLVKDYAPLPEVECLPSQINQVIMNLVVNAAQAMGPQRGTINLRTGCDSEQVWIEVADNGCGIDADSLQKIFDPFYTTKPVGQGTGLGLSLSYGIIKRHRGEIRVHSEVGTGTTFRIELPIRQARAA</sequence>
<dbReference type="SMART" id="SM00388">
    <property type="entry name" value="HisKA"/>
    <property type="match status" value="1"/>
</dbReference>
<feature type="domain" description="Histidine kinase" evidence="6">
    <location>
        <begin position="354"/>
        <end position="599"/>
    </location>
</feature>
<evidence type="ECO:0000256" key="3">
    <source>
        <dbReference type="ARBA" id="ARBA00022553"/>
    </source>
</evidence>
<dbReference type="Pfam" id="PF19443">
    <property type="entry name" value="DAHL"/>
    <property type="match status" value="1"/>
</dbReference>
<feature type="transmembrane region" description="Helical" evidence="5">
    <location>
        <begin position="264"/>
        <end position="286"/>
    </location>
</feature>
<comment type="catalytic activity">
    <reaction evidence="1">
        <text>ATP + protein L-histidine = ADP + protein N-phospho-L-histidine.</text>
        <dbReference type="EC" id="2.7.13.3"/>
    </reaction>
</comment>
<dbReference type="InterPro" id="IPR003594">
    <property type="entry name" value="HATPase_dom"/>
</dbReference>
<dbReference type="InterPro" id="IPR004358">
    <property type="entry name" value="Sig_transdc_His_kin-like_C"/>
</dbReference>
<organism evidence="7 8">
    <name type="scientific">Pseudomonas vranovensis</name>
    <dbReference type="NCBI Taxonomy" id="321661"/>
    <lineage>
        <taxon>Bacteria</taxon>
        <taxon>Pseudomonadati</taxon>
        <taxon>Pseudomonadota</taxon>
        <taxon>Gammaproteobacteria</taxon>
        <taxon>Pseudomonadales</taxon>
        <taxon>Pseudomonadaceae</taxon>
        <taxon>Pseudomonas</taxon>
    </lineage>
</organism>
<dbReference type="SMART" id="SM00387">
    <property type="entry name" value="HATPase_c"/>
    <property type="match status" value="1"/>
</dbReference>
<keyword evidence="8" id="KW-1185">Reference proteome</keyword>
<keyword evidence="7" id="KW-0808">Transferase</keyword>
<protein>
    <recommendedName>
        <fullName evidence="2">histidine kinase</fullName>
        <ecNumber evidence="2">2.7.13.3</ecNumber>
    </recommendedName>
</protein>
<dbReference type="InterPro" id="IPR036097">
    <property type="entry name" value="HisK_dim/P_sf"/>
</dbReference>
<keyword evidence="4" id="KW-0175">Coiled coil</keyword>
<evidence type="ECO:0000313" key="7">
    <source>
        <dbReference type="EMBL" id="ROL70810.1"/>
    </source>
</evidence>
<feature type="coiled-coil region" evidence="4">
    <location>
        <begin position="304"/>
        <end position="345"/>
    </location>
</feature>
<dbReference type="Gene3D" id="1.10.287.130">
    <property type="match status" value="1"/>
</dbReference>
<dbReference type="Pfam" id="PF02518">
    <property type="entry name" value="HATPase_c"/>
    <property type="match status" value="1"/>
</dbReference>
<dbReference type="EMBL" id="MOAM01000024">
    <property type="protein sequence ID" value="ROL70810.1"/>
    <property type="molecule type" value="Genomic_DNA"/>
</dbReference>
<evidence type="ECO:0000313" key="8">
    <source>
        <dbReference type="Proteomes" id="UP000285286"/>
    </source>
</evidence>
<dbReference type="Proteomes" id="UP000285286">
    <property type="component" value="Unassembled WGS sequence"/>
</dbReference>
<dbReference type="InterPro" id="IPR005467">
    <property type="entry name" value="His_kinase_dom"/>
</dbReference>
<proteinExistence type="predicted"/>
<dbReference type="Gene3D" id="3.30.565.10">
    <property type="entry name" value="Histidine kinase-like ATPase, C-terminal domain"/>
    <property type="match status" value="1"/>
</dbReference>
<accession>A0A423DGY2</accession>
<dbReference type="GO" id="GO:0000155">
    <property type="term" value="F:phosphorelay sensor kinase activity"/>
    <property type="evidence" value="ECO:0007669"/>
    <property type="project" value="InterPro"/>
</dbReference>
<dbReference type="CDD" id="cd16943">
    <property type="entry name" value="HATPase_AtoS-like"/>
    <property type="match status" value="1"/>
</dbReference>
<dbReference type="InterPro" id="IPR045812">
    <property type="entry name" value="DAHL"/>
</dbReference>
<name>A0A423DGY2_9PSED</name>
<keyword evidence="5" id="KW-0812">Transmembrane</keyword>